<comment type="caution">
    <text evidence="1">The sequence shown here is derived from an EMBL/GenBank/DDBJ whole genome shotgun (WGS) entry which is preliminary data.</text>
</comment>
<proteinExistence type="predicted"/>
<sequence>MVHLEDANEIKKALSRVRRVNVNLVDREIVMVDITSLQRKIPISVSRRRGTT</sequence>
<evidence type="ECO:0000313" key="1">
    <source>
        <dbReference type="EMBL" id="OMO64161.1"/>
    </source>
</evidence>
<evidence type="ECO:0000313" key="2">
    <source>
        <dbReference type="Proteomes" id="UP000188268"/>
    </source>
</evidence>
<dbReference type="EMBL" id="AWWV01012838">
    <property type="protein sequence ID" value="OMO64161.1"/>
    <property type="molecule type" value="Genomic_DNA"/>
</dbReference>
<reference evidence="1 2" key="1">
    <citation type="submission" date="2013-09" db="EMBL/GenBank/DDBJ databases">
        <title>Corchorus capsularis genome sequencing.</title>
        <authorList>
            <person name="Alam M."/>
            <person name="Haque M.S."/>
            <person name="Islam M.S."/>
            <person name="Emdad E.M."/>
            <person name="Islam M.M."/>
            <person name="Ahmed B."/>
            <person name="Halim A."/>
            <person name="Hossen Q.M.M."/>
            <person name="Hossain M.Z."/>
            <person name="Ahmed R."/>
            <person name="Khan M.M."/>
            <person name="Islam R."/>
            <person name="Rashid M.M."/>
            <person name="Khan S.A."/>
            <person name="Rahman M.S."/>
            <person name="Alam M."/>
        </authorList>
    </citation>
    <scope>NUCLEOTIDE SEQUENCE [LARGE SCALE GENOMIC DNA]</scope>
    <source>
        <strain evidence="2">cv. CVL-1</strain>
        <tissue evidence="1">Whole seedling</tissue>
    </source>
</reference>
<protein>
    <submittedName>
        <fullName evidence="1">Uncharacterized protein</fullName>
    </submittedName>
</protein>
<dbReference type="Proteomes" id="UP000188268">
    <property type="component" value="Unassembled WGS sequence"/>
</dbReference>
<dbReference type="AlphaFoldDB" id="A0A1R3H1J3"/>
<organism evidence="1 2">
    <name type="scientific">Corchorus capsularis</name>
    <name type="common">Jute</name>
    <dbReference type="NCBI Taxonomy" id="210143"/>
    <lineage>
        <taxon>Eukaryota</taxon>
        <taxon>Viridiplantae</taxon>
        <taxon>Streptophyta</taxon>
        <taxon>Embryophyta</taxon>
        <taxon>Tracheophyta</taxon>
        <taxon>Spermatophyta</taxon>
        <taxon>Magnoliopsida</taxon>
        <taxon>eudicotyledons</taxon>
        <taxon>Gunneridae</taxon>
        <taxon>Pentapetalae</taxon>
        <taxon>rosids</taxon>
        <taxon>malvids</taxon>
        <taxon>Malvales</taxon>
        <taxon>Malvaceae</taxon>
        <taxon>Grewioideae</taxon>
        <taxon>Apeibeae</taxon>
        <taxon>Corchorus</taxon>
    </lineage>
</organism>
<dbReference type="Gramene" id="OMO64161">
    <property type="protein sequence ID" value="OMO64161"/>
    <property type="gene ID" value="CCACVL1_22007"/>
</dbReference>
<accession>A0A1R3H1J3</accession>
<name>A0A1R3H1J3_COCAP</name>
<gene>
    <name evidence="1" type="ORF">CCACVL1_22007</name>
</gene>
<keyword evidence="2" id="KW-1185">Reference proteome</keyword>